<proteinExistence type="predicted"/>
<gene>
    <name evidence="1" type="ORF">HYPDE_26473</name>
</gene>
<protein>
    <recommendedName>
        <fullName evidence="3">Heme-binding protein</fullName>
    </recommendedName>
</protein>
<dbReference type="STRING" id="670307.HYPDE_26473"/>
<dbReference type="InterPro" id="IPR005624">
    <property type="entry name" value="PduO/GlcC-like"/>
</dbReference>
<organism evidence="1 2">
    <name type="scientific">Hyphomicrobium denitrificans 1NES1</name>
    <dbReference type="NCBI Taxonomy" id="670307"/>
    <lineage>
        <taxon>Bacteria</taxon>
        <taxon>Pseudomonadati</taxon>
        <taxon>Pseudomonadota</taxon>
        <taxon>Alphaproteobacteria</taxon>
        <taxon>Hyphomicrobiales</taxon>
        <taxon>Hyphomicrobiaceae</taxon>
        <taxon>Hyphomicrobium</taxon>
    </lineage>
</organism>
<dbReference type="InterPro" id="IPR038084">
    <property type="entry name" value="PduO/GlcC-like_sf"/>
</dbReference>
<dbReference type="EMBL" id="CP005587">
    <property type="protein sequence ID" value="AGK56975.1"/>
    <property type="molecule type" value="Genomic_DNA"/>
</dbReference>
<evidence type="ECO:0000313" key="2">
    <source>
        <dbReference type="Proteomes" id="UP000005952"/>
    </source>
</evidence>
<dbReference type="PANTHER" id="PTHR34309:SF10">
    <property type="entry name" value="SLR1406 PROTEIN"/>
    <property type="match status" value="1"/>
</dbReference>
<name>N0BA48_9HYPH</name>
<evidence type="ECO:0008006" key="3">
    <source>
        <dbReference type="Google" id="ProtNLM"/>
    </source>
</evidence>
<dbReference type="PANTHER" id="PTHR34309">
    <property type="entry name" value="SLR1406 PROTEIN"/>
    <property type="match status" value="1"/>
</dbReference>
<dbReference type="SUPFAM" id="SSF143744">
    <property type="entry name" value="GlcG-like"/>
    <property type="match status" value="1"/>
</dbReference>
<dbReference type="KEGG" id="hdt:HYPDE_26473"/>
<evidence type="ECO:0000313" key="1">
    <source>
        <dbReference type="EMBL" id="AGK56975.1"/>
    </source>
</evidence>
<dbReference type="Proteomes" id="UP000005952">
    <property type="component" value="Chromosome"/>
</dbReference>
<dbReference type="InterPro" id="IPR052517">
    <property type="entry name" value="GlcG_carb_metab_protein"/>
</dbReference>
<dbReference type="Pfam" id="PF03928">
    <property type="entry name" value="HbpS-like"/>
    <property type="match status" value="1"/>
</dbReference>
<accession>N0BA48</accession>
<dbReference type="eggNOG" id="COG3193">
    <property type="taxonomic scope" value="Bacteria"/>
</dbReference>
<dbReference type="AlphaFoldDB" id="N0BA48"/>
<keyword evidence="2" id="KW-1185">Reference proteome</keyword>
<sequence length="160" mass="16876">MPFVLHAGSALAQVQESGRFLSLDLAMDAANEAVRVCREKGWPVSVSIVDATGKIKLQATGDFSASHTKDASFRKAYTTVAYASLFHFTKLSEWVAALKTNPFASTYATLPNIFLLPGAVAIKDGDEVIAAIGVGGAPGGDKDEMCAEAGLAKIKDRLTK</sequence>
<reference evidence="1 2" key="1">
    <citation type="journal article" date="2013" name="Genome Announc.">
        <title>Genome sequences for three denitrifying bacterial strains isolated from a uranium- and nitrate-contaminated subsurface environment.</title>
        <authorList>
            <person name="Venkatramanan R."/>
            <person name="Prakash O."/>
            <person name="Woyke T."/>
            <person name="Chain P."/>
            <person name="Goodwin L.A."/>
            <person name="Watson D."/>
            <person name="Brooks S."/>
            <person name="Kostka J.E."/>
            <person name="Green S.J."/>
        </authorList>
    </citation>
    <scope>NUCLEOTIDE SEQUENCE [LARGE SCALE GENOMIC DNA]</scope>
    <source>
        <strain evidence="1 2">1NES1</strain>
    </source>
</reference>
<dbReference type="Gene3D" id="3.30.450.150">
    <property type="entry name" value="Haem-degrading domain"/>
    <property type="match status" value="1"/>
</dbReference>
<dbReference type="HOGENOM" id="CLU_103773_0_1_5"/>